<dbReference type="Proteomes" id="UP000245768">
    <property type="component" value="Unassembled WGS sequence"/>
</dbReference>
<keyword evidence="3" id="KW-1185">Reference proteome</keyword>
<gene>
    <name evidence="2" type="ORF">FA10DRAFT_264536</name>
</gene>
<dbReference type="PANTHER" id="PTHR12975:SF6">
    <property type="entry name" value="TRAFFICKING PROTEIN PARTICLE COMPLEX SUBUNIT 8"/>
    <property type="match status" value="1"/>
</dbReference>
<feature type="region of interest" description="Disordered" evidence="1">
    <location>
        <begin position="111"/>
        <end position="132"/>
    </location>
</feature>
<dbReference type="InterPro" id="IPR024420">
    <property type="entry name" value="TRAPP_III_complex_Trs85"/>
</dbReference>
<organism evidence="2 3">
    <name type="scientific">Acaromyces ingoldii</name>
    <dbReference type="NCBI Taxonomy" id="215250"/>
    <lineage>
        <taxon>Eukaryota</taxon>
        <taxon>Fungi</taxon>
        <taxon>Dikarya</taxon>
        <taxon>Basidiomycota</taxon>
        <taxon>Ustilaginomycotina</taxon>
        <taxon>Exobasidiomycetes</taxon>
        <taxon>Exobasidiales</taxon>
        <taxon>Cryptobasidiaceae</taxon>
        <taxon>Acaromyces</taxon>
    </lineage>
</organism>
<dbReference type="PANTHER" id="PTHR12975">
    <property type="entry name" value="TRANSPORT PROTEIN TRAPP"/>
    <property type="match status" value="1"/>
</dbReference>
<reference evidence="2 3" key="1">
    <citation type="journal article" date="2018" name="Mol. Biol. Evol.">
        <title>Broad Genomic Sampling Reveals a Smut Pathogenic Ancestry of the Fungal Clade Ustilaginomycotina.</title>
        <authorList>
            <person name="Kijpornyongpan T."/>
            <person name="Mondo S.J."/>
            <person name="Barry K."/>
            <person name="Sandor L."/>
            <person name="Lee J."/>
            <person name="Lipzen A."/>
            <person name="Pangilinan J."/>
            <person name="LaButti K."/>
            <person name="Hainaut M."/>
            <person name="Henrissat B."/>
            <person name="Grigoriev I.V."/>
            <person name="Spatafora J.W."/>
            <person name="Aime M.C."/>
        </authorList>
    </citation>
    <scope>NUCLEOTIDE SEQUENCE [LARGE SCALE GENOMIC DNA]</scope>
    <source>
        <strain evidence="2 3">MCA 4198</strain>
    </source>
</reference>
<evidence type="ECO:0008006" key="4">
    <source>
        <dbReference type="Google" id="ProtNLM"/>
    </source>
</evidence>
<dbReference type="Pfam" id="PF12739">
    <property type="entry name" value="TRAPPC-Trs85"/>
    <property type="match status" value="1"/>
</dbReference>
<evidence type="ECO:0000313" key="3">
    <source>
        <dbReference type="Proteomes" id="UP000245768"/>
    </source>
</evidence>
<evidence type="ECO:0000256" key="1">
    <source>
        <dbReference type="SAM" id="MobiDB-lite"/>
    </source>
</evidence>
<name>A0A316YXM5_9BASI</name>
<dbReference type="EMBL" id="KZ819634">
    <property type="protein sequence ID" value="PWN93941.1"/>
    <property type="molecule type" value="Genomic_DNA"/>
</dbReference>
<feature type="region of interest" description="Disordered" evidence="1">
    <location>
        <begin position="709"/>
        <end position="736"/>
    </location>
</feature>
<protein>
    <recommendedName>
        <fullName evidence="4">Trafficking protein particle complex subunit 8</fullName>
    </recommendedName>
</protein>
<proteinExistence type="predicted"/>
<dbReference type="GO" id="GO:1990072">
    <property type="term" value="C:TRAPPIII protein complex"/>
    <property type="evidence" value="ECO:0007669"/>
    <property type="project" value="TreeGrafter"/>
</dbReference>
<dbReference type="OrthoDB" id="203724at2759"/>
<accession>A0A316YXM5</accession>
<dbReference type="STRING" id="215250.A0A316YXM5"/>
<dbReference type="RefSeq" id="XP_025381139.1">
    <property type="nucleotide sequence ID" value="XM_025520688.1"/>
</dbReference>
<feature type="region of interest" description="Disordered" evidence="1">
    <location>
        <begin position="323"/>
        <end position="395"/>
    </location>
</feature>
<feature type="compositionally biased region" description="Basic and acidic residues" evidence="1">
    <location>
        <begin position="370"/>
        <end position="395"/>
    </location>
</feature>
<evidence type="ECO:0000313" key="2">
    <source>
        <dbReference type="EMBL" id="PWN93941.1"/>
    </source>
</evidence>
<dbReference type="InParanoid" id="A0A316YXM5"/>
<sequence length="1511" mass="166896">MVDAVSAERLSKSQREEVLSAINNIHLALAPRIAVLSSPDVGQALAPNGFSDFTDLLRPFQDSIEGVSVRTSQLETRLCQTFPLSFDGLDQFGPSSSSSSSLFTPADALAADNAGDGGIEPPPATRRSSTAARPEVLLDAISSKVSARSRWLDEDVDAVGSDGRSEAIEDRFDADAFREAPLEKLTPWFAESRDMVFRARSVSEHESFGHPVAILLVVSASSTDPMNAFASLFEASQPHVTTAFSKRPYIDPLVLRYYVLLHDVSQSGPDLSESISLLENVKKTYGLYCCLLPINSANSTERSELLNKSPGISDIWQRALQNDPRAPLRRPNIRTPAEAEHSSGFAKGEVESESEAKPVPIRKGRGLIMSEDKAKRDEGRWRTPPGRGDDVGNEDHLGMTSESKQAWKSSLAGSTKEFDSSSDTQRYGRLLDDDDVKRIKAFVRELAAQNIVPFLERCVSLWNEQLAASRRGLTGRLFGAGRKLFATASNRGSPTQPTPSFANMGFYPHSSLEAQTRRLADFAFTTRDYKLAAAMYDLGRKDYANDKAYKYLAGANEMFGLAHLMMMLGTRTNPVDVDSYLSSACHNYTVAPRRKGSALQTDSLRATLLFYEAYRALSYYRSAPTALVRTAMEGSGDSENDIEVAGALLLEQAAICDMRQSGRPALRKCALHLIMAAHRYGSCGQKHLSYRCFCAAATVYRGQRRSQGAIDSVSEAEREKGGLAVQGGDKKETEDGGTHLFDMVARSQGSRMEWRLIEDHTEHQLAEQANNDGNVEQAIAHFWRLVRRQGRHAAQRGIDEDAKQHAIYLNGLLTSCKYISRPLADVLEHHNLPLSLSLVDKKSSYIRTSTKSLPQDPMWRVFSSVANLDTDVASSASNMVTVDETFEVALAVVNPLAIPLMLNGLTVEFDRLDGVAVDGKPLPVRVETVTLEPRQHRSFSVAVRSPDRTGSFRCARVRYTLQGQINIIEVLDKHGRRLNDTKAQRSSTDPIYARDETLTVVVHEPKPKLEARLTSAPGVLGLGEEVKTFVELHNAGKVPLRNVVVVASRYDVIMSFEAAQQLSVEAMTGNDVFEYEPMIVELPKGELGQGSKTSWPVLVRGTCLGPFTIRLVFKYEALNGGKYQTWLEHHVRVEPVVDIAVHAGPSRCQDSITYDVRLDAVNLSPSGERVTIDHISVLSPSWRAVPAHSNNDQMKSLESLESRQGRSTAFTVSRSDLIASEREASRYTGEHLSALLLGRDIDKSSKPPSLKLTTTNISSNGAEATGVTPFVTPAKREWQRTWLARQFASIPDELRRRIFAFHQPNDVDIIAHWTMSASKRQGQVFVFGLQLGPGYDHFHDILEHPSQKGMRTIYAQAAQEKAAILNDLTSSRLHIEEEPIVLDMESPASLVHDFEKISRAIFTVPLLVRNLSSVRSVEFTLQLDDGAHTDQQRASWIDRLTFRGSLEPLSHVILSAKASVCSAGRSELGAILVRTFVKGPDRTQGSVSSIINEFARWEECTRSIDVLQLSR</sequence>
<dbReference type="GeneID" id="37042604"/>